<feature type="non-terminal residue" evidence="1">
    <location>
        <position position="1"/>
    </location>
</feature>
<protein>
    <submittedName>
        <fullName evidence="1">Uncharacterized protein</fullName>
    </submittedName>
</protein>
<dbReference type="EMBL" id="GEDC01008438">
    <property type="protein sequence ID" value="JAS28860.1"/>
    <property type="molecule type" value="Transcribed_RNA"/>
</dbReference>
<evidence type="ECO:0000313" key="1">
    <source>
        <dbReference type="EMBL" id="JAS28860.1"/>
    </source>
</evidence>
<sequence length="126" mass="14425">KKVEKCIKLPNIDLKSNNNDSLQQHIDNILKEEDLKNPFIQIPESNTVNLLNTDNSFFGDVCFSTPENLKANDETIQRKISFELFESPIVVDVNDFLNTFDSNKGGDSMLEISYNMEIQKKKKKGI</sequence>
<name>A0A1B6DT69_9HEMI</name>
<proteinExistence type="predicted"/>
<reference evidence="1" key="1">
    <citation type="submission" date="2015-12" db="EMBL/GenBank/DDBJ databases">
        <title>De novo transcriptome assembly of four potential Pierce s Disease insect vectors from Arizona vineyards.</title>
        <authorList>
            <person name="Tassone E.E."/>
        </authorList>
    </citation>
    <scope>NUCLEOTIDE SEQUENCE</scope>
</reference>
<organism evidence="1">
    <name type="scientific">Clastoptera arizonana</name>
    <name type="common">Arizona spittle bug</name>
    <dbReference type="NCBI Taxonomy" id="38151"/>
    <lineage>
        <taxon>Eukaryota</taxon>
        <taxon>Metazoa</taxon>
        <taxon>Ecdysozoa</taxon>
        <taxon>Arthropoda</taxon>
        <taxon>Hexapoda</taxon>
        <taxon>Insecta</taxon>
        <taxon>Pterygota</taxon>
        <taxon>Neoptera</taxon>
        <taxon>Paraneoptera</taxon>
        <taxon>Hemiptera</taxon>
        <taxon>Auchenorrhyncha</taxon>
        <taxon>Cercopoidea</taxon>
        <taxon>Clastopteridae</taxon>
        <taxon>Clastoptera</taxon>
    </lineage>
</organism>
<dbReference type="AlphaFoldDB" id="A0A1B6DT69"/>
<gene>
    <name evidence="1" type="ORF">g.45156</name>
</gene>
<accession>A0A1B6DT69</accession>